<proteinExistence type="predicted"/>
<reference evidence="4" key="2">
    <citation type="submission" date="2016-06" db="UniProtKB">
        <authorList>
            <consortium name="WormBaseParasite"/>
        </authorList>
    </citation>
    <scope>IDENTIFICATION</scope>
</reference>
<accession>A0A183BJ63</accession>
<dbReference type="InterPro" id="IPR000210">
    <property type="entry name" value="BTB/POZ_dom"/>
</dbReference>
<feature type="chain" id="PRO_5008146215" evidence="1">
    <location>
        <begin position="25"/>
        <end position="246"/>
    </location>
</feature>
<protein>
    <submittedName>
        <fullName evidence="4">BTB domain-containing protein</fullName>
    </submittedName>
</protein>
<evidence type="ECO:0000259" key="2">
    <source>
        <dbReference type="PROSITE" id="PS50097"/>
    </source>
</evidence>
<dbReference type="WBParaSite" id="GPLIN_000064200">
    <property type="protein sequence ID" value="GPLIN_000064200"/>
    <property type="gene ID" value="GPLIN_000064200"/>
</dbReference>
<name>A0A183BJ63_GLOPA</name>
<organism evidence="3 4">
    <name type="scientific">Globodera pallida</name>
    <name type="common">Potato cyst nematode worm</name>
    <name type="synonym">Heterodera pallida</name>
    <dbReference type="NCBI Taxonomy" id="36090"/>
    <lineage>
        <taxon>Eukaryota</taxon>
        <taxon>Metazoa</taxon>
        <taxon>Ecdysozoa</taxon>
        <taxon>Nematoda</taxon>
        <taxon>Chromadorea</taxon>
        <taxon>Rhabditida</taxon>
        <taxon>Tylenchina</taxon>
        <taxon>Tylenchomorpha</taxon>
        <taxon>Tylenchoidea</taxon>
        <taxon>Heteroderidae</taxon>
        <taxon>Heteroderinae</taxon>
        <taxon>Globodera</taxon>
    </lineage>
</organism>
<dbReference type="Pfam" id="PF00651">
    <property type="entry name" value="BTB"/>
    <property type="match status" value="1"/>
</dbReference>
<feature type="domain" description="BTB" evidence="2">
    <location>
        <begin position="165"/>
        <end position="243"/>
    </location>
</feature>
<evidence type="ECO:0000313" key="3">
    <source>
        <dbReference type="Proteomes" id="UP000050741"/>
    </source>
</evidence>
<keyword evidence="3" id="KW-1185">Reference proteome</keyword>
<dbReference type="PROSITE" id="PS50097">
    <property type="entry name" value="BTB"/>
    <property type="match status" value="1"/>
</dbReference>
<evidence type="ECO:0000256" key="1">
    <source>
        <dbReference type="SAM" id="SignalP"/>
    </source>
</evidence>
<feature type="signal peptide" evidence="1">
    <location>
        <begin position="1"/>
        <end position="24"/>
    </location>
</feature>
<dbReference type="Proteomes" id="UP000050741">
    <property type="component" value="Unassembled WGS sequence"/>
</dbReference>
<keyword evidence="1" id="KW-0732">Signal</keyword>
<sequence length="246" mass="27539">MQKYVNAFLLLISIIVIQIKLVSSNDNINGQIELRLKNFAEFANEAVGTKTLCNLPKQIRGLGWQLKAMTREANGKKYLDCFVYNSSLDPRSHCAAQVTFDVTVGEKSVLTLKSCCYFNSRQKSCSVNIEIEKLLEMCQSSQSDVVVLTANIMCDPTSGKTILLTDLLLVKENGEHSGSQIAVNKKFLALHSPFFDKLFFGEQNSSDNSFNFSPIVQLDPPETLEHFNKMIMVLHLGEHALNAQRI</sequence>
<reference evidence="3" key="1">
    <citation type="submission" date="2014-05" db="EMBL/GenBank/DDBJ databases">
        <title>The genome and life-stage specific transcriptomes of Globodera pallida elucidate key aspects of plant parasitism by a cyst nematode.</title>
        <authorList>
            <person name="Cotton J.A."/>
            <person name="Lilley C.J."/>
            <person name="Jones L.M."/>
            <person name="Kikuchi T."/>
            <person name="Reid A.J."/>
            <person name="Thorpe P."/>
            <person name="Tsai I.J."/>
            <person name="Beasley H."/>
            <person name="Blok V."/>
            <person name="Cock P.J.A."/>
            <person name="Van den Akker S.E."/>
            <person name="Holroyd N."/>
            <person name="Hunt M."/>
            <person name="Mantelin S."/>
            <person name="Naghra H."/>
            <person name="Pain A."/>
            <person name="Palomares-Rius J.E."/>
            <person name="Zarowiecki M."/>
            <person name="Berriman M."/>
            <person name="Jones J.T."/>
            <person name="Urwin P.E."/>
        </authorList>
    </citation>
    <scope>NUCLEOTIDE SEQUENCE [LARGE SCALE GENOMIC DNA]</scope>
    <source>
        <strain evidence="3">Lindley</strain>
    </source>
</reference>
<evidence type="ECO:0000313" key="4">
    <source>
        <dbReference type="WBParaSite" id="GPLIN_000064200"/>
    </source>
</evidence>
<dbReference type="AlphaFoldDB" id="A0A183BJ63"/>